<evidence type="ECO:0000313" key="3">
    <source>
        <dbReference type="Proteomes" id="UP001324380"/>
    </source>
</evidence>
<accession>A0ABZ0TIL0</accession>
<feature type="chain" id="PRO_5046448996" evidence="1">
    <location>
        <begin position="21"/>
        <end position="73"/>
    </location>
</feature>
<proteinExistence type="predicted"/>
<evidence type="ECO:0000256" key="1">
    <source>
        <dbReference type="SAM" id="SignalP"/>
    </source>
</evidence>
<gene>
    <name evidence="2" type="ORF">SNE25_22240</name>
</gene>
<evidence type="ECO:0000313" key="2">
    <source>
        <dbReference type="EMBL" id="WPU92043.1"/>
    </source>
</evidence>
<keyword evidence="1" id="KW-0732">Signal</keyword>
<reference evidence="2 3" key="1">
    <citation type="submission" date="2023-11" db="EMBL/GenBank/DDBJ databases">
        <title>Analysis of the Genomes of Mucilaginibacter gossypii cycad 4 and M. sabulilitoris SNA2: microbes with the potential for plant growth promotion.</title>
        <authorList>
            <person name="Hirsch A.M."/>
            <person name="Humm E."/>
            <person name="Rubbi M."/>
            <person name="Del Vecchio G."/>
            <person name="Ha S.M."/>
            <person name="Pellegrini M."/>
            <person name="Gunsalus R.P."/>
        </authorList>
    </citation>
    <scope>NUCLEOTIDE SEQUENCE [LARGE SCALE GENOMIC DNA]</scope>
    <source>
        <strain evidence="2 3">SNA2</strain>
    </source>
</reference>
<keyword evidence="3" id="KW-1185">Reference proteome</keyword>
<dbReference type="EMBL" id="CP139558">
    <property type="protein sequence ID" value="WPU92043.1"/>
    <property type="molecule type" value="Genomic_DNA"/>
</dbReference>
<dbReference type="RefSeq" id="WP_321561209.1">
    <property type="nucleotide sequence ID" value="NZ_CP139558.1"/>
</dbReference>
<name>A0ABZ0TIL0_9SPHI</name>
<organism evidence="2 3">
    <name type="scientific">Mucilaginibacter sabulilitoris</name>
    <dbReference type="NCBI Taxonomy" id="1173583"/>
    <lineage>
        <taxon>Bacteria</taxon>
        <taxon>Pseudomonadati</taxon>
        <taxon>Bacteroidota</taxon>
        <taxon>Sphingobacteriia</taxon>
        <taxon>Sphingobacteriales</taxon>
        <taxon>Sphingobacteriaceae</taxon>
        <taxon>Mucilaginibacter</taxon>
    </lineage>
</organism>
<feature type="signal peptide" evidence="1">
    <location>
        <begin position="1"/>
        <end position="20"/>
    </location>
</feature>
<dbReference type="Proteomes" id="UP001324380">
    <property type="component" value="Chromosome"/>
</dbReference>
<protein>
    <submittedName>
        <fullName evidence="2">Uncharacterized protein</fullName>
    </submittedName>
</protein>
<sequence length="73" mass="8103">MKKILFIIALAFTTALSANAQTRVIVRTPVRRVTVIRRPAVVVTPVRRVVVRPAVGAVVVRPVARRRVVIVRP</sequence>